<accession>A0AAF0DCA2</accession>
<feature type="short sequence motif" description="FFD box" evidence="1">
    <location>
        <begin position="494"/>
        <end position="510"/>
    </location>
</feature>
<feature type="domain" description="Sm" evidence="7">
    <location>
        <begin position="1"/>
        <end position="82"/>
    </location>
</feature>
<evidence type="ECO:0000256" key="1">
    <source>
        <dbReference type="PROSITE-ProRule" id="PRU00846"/>
    </source>
</evidence>
<dbReference type="GO" id="GO:0033962">
    <property type="term" value="P:P-body assembly"/>
    <property type="evidence" value="ECO:0007669"/>
    <property type="project" value="TreeGrafter"/>
</dbReference>
<dbReference type="PANTHER" id="PTHR13586">
    <property type="entry name" value="SCD6 PROTEIN-RELATED"/>
    <property type="match status" value="1"/>
</dbReference>
<dbReference type="InterPro" id="IPR047575">
    <property type="entry name" value="Sm"/>
</dbReference>
<evidence type="ECO:0008006" key="10">
    <source>
        <dbReference type="Google" id="ProtNLM"/>
    </source>
</evidence>
<dbReference type="Pfam" id="PF09532">
    <property type="entry name" value="FDF"/>
    <property type="match status" value="1"/>
</dbReference>
<dbReference type="GO" id="GO:0034063">
    <property type="term" value="P:stress granule assembly"/>
    <property type="evidence" value="ECO:0007669"/>
    <property type="project" value="TreeGrafter"/>
</dbReference>
<feature type="compositionally biased region" description="Polar residues" evidence="3">
    <location>
        <begin position="583"/>
        <end position="592"/>
    </location>
</feature>
<evidence type="ECO:0000259" key="7">
    <source>
        <dbReference type="PROSITE" id="PS52002"/>
    </source>
</evidence>
<dbReference type="PROSITE" id="PS52002">
    <property type="entry name" value="SM"/>
    <property type="match status" value="1"/>
</dbReference>
<feature type="region of interest" description="Disordered" evidence="3">
    <location>
        <begin position="81"/>
        <end position="425"/>
    </location>
</feature>
<dbReference type="PANTHER" id="PTHR13586:SF0">
    <property type="entry name" value="TRAILER HITCH, ISOFORM H"/>
    <property type="match status" value="1"/>
</dbReference>
<evidence type="ECO:0000259" key="4">
    <source>
        <dbReference type="PROSITE" id="PS51512"/>
    </source>
</evidence>
<feature type="compositionally biased region" description="Low complexity" evidence="3">
    <location>
        <begin position="231"/>
        <end position="250"/>
    </location>
</feature>
<dbReference type="SUPFAM" id="SSF50182">
    <property type="entry name" value="Sm-like ribonucleoproteins"/>
    <property type="match status" value="1"/>
</dbReference>
<dbReference type="InterPro" id="IPR025768">
    <property type="entry name" value="TFG_box"/>
</dbReference>
<dbReference type="PROSITE" id="PS51512">
    <property type="entry name" value="DFDF"/>
    <property type="match status" value="1"/>
</dbReference>
<feature type="compositionally biased region" description="Pro residues" evidence="3">
    <location>
        <begin position="151"/>
        <end position="160"/>
    </location>
</feature>
<feature type="compositionally biased region" description="Polar residues" evidence="3">
    <location>
        <begin position="284"/>
        <end position="303"/>
    </location>
</feature>
<feature type="domain" description="FFD box profile" evidence="5">
    <location>
        <begin position="494"/>
        <end position="510"/>
    </location>
</feature>
<feature type="compositionally biased region" description="Gly residues" evidence="3">
    <location>
        <begin position="557"/>
        <end position="576"/>
    </location>
</feature>
<feature type="compositionally biased region" description="Pro residues" evidence="3">
    <location>
        <begin position="120"/>
        <end position="138"/>
    </location>
</feature>
<feature type="compositionally biased region" description="Basic residues" evidence="3">
    <location>
        <begin position="546"/>
        <end position="556"/>
    </location>
</feature>
<feature type="compositionally biased region" description="Low complexity" evidence="3">
    <location>
        <begin position="95"/>
        <end position="105"/>
    </location>
</feature>
<feature type="compositionally biased region" description="Low complexity" evidence="3">
    <location>
        <begin position="177"/>
        <end position="206"/>
    </location>
</feature>
<feature type="domain" description="DFDF" evidence="4">
    <location>
        <begin position="425"/>
        <end position="461"/>
    </location>
</feature>
<dbReference type="EMBL" id="CP120627">
    <property type="protein sequence ID" value="WEW55854.1"/>
    <property type="molecule type" value="Genomic_DNA"/>
</dbReference>
<dbReference type="SMART" id="SM01271">
    <property type="entry name" value="LSM14"/>
    <property type="match status" value="1"/>
</dbReference>
<dbReference type="InterPro" id="IPR025609">
    <property type="entry name" value="Lsm14-like_N"/>
</dbReference>
<feature type="domain" description="TFG box profile" evidence="6">
    <location>
        <begin position="517"/>
        <end position="537"/>
    </location>
</feature>
<sequence>MDMNHFIGRRFSLISKSDIRYVGTLHEINPEASTIALENVISHGTEGRRGNPSEEIAPSASVYEYIVFRGSDVKDISFADEQRDNQPPEPPQMPNDPAILGSSSRPGPPQGTGRGQPNQFPQPPHQAPPRFPQQPPFPGYYNGYGQRFGPPGFPPGPGFPSVPYAAPQGWYPPPGQGFPQQPGQFAPSQMSGGPPQLQQGQQLRSGGQRGPIAPNVPKPTSELPVGEKPASKPSSKPATPVPTPGSAGAAGPLGGIVQKPDVKQIQPRPSESSAAAGAAPLAPTTNGTIAPSKPVQSPLSNAPKTERVIPAIPISTPATKPPVPLTTGAPVSGGAAAQATPQSARTTSAAMQEATRAATAAVAAAMAKLPQPSSGQAKPQSGEAAVESVTKKVGDMKPFENERPARGGHQNTRGGRGHRGGYHQPHVKKVEVPATDFDFESANAKFNKQDVAKEAIASGSPLAESEEKGINGVGATNGANGTAATSVTNLATGVAYDKSSSFFDNLSSEARDREDGVRRGRRGEEEKKNMETFGQGSVDGGYRGGYRGRGRGRGFGRGRGSYGRGHGGGRGRGNFRGGRDASHSSGIPAQTS</sequence>
<dbReference type="PROSITE" id="PS51536">
    <property type="entry name" value="TFG"/>
    <property type="match status" value="1"/>
</dbReference>
<feature type="compositionally biased region" description="Basic and acidic residues" evidence="3">
    <location>
        <begin position="389"/>
        <end position="405"/>
    </location>
</feature>
<feature type="short sequence motif" description="TFG box" evidence="2">
    <location>
        <begin position="517"/>
        <end position="537"/>
    </location>
</feature>
<keyword evidence="9" id="KW-1185">Reference proteome</keyword>
<feature type="compositionally biased region" description="Basic residues" evidence="3">
    <location>
        <begin position="415"/>
        <end position="425"/>
    </location>
</feature>
<dbReference type="InterPro" id="IPR010920">
    <property type="entry name" value="LSM_dom_sf"/>
</dbReference>
<evidence type="ECO:0000256" key="2">
    <source>
        <dbReference type="PROSITE-ProRule" id="PRU00869"/>
    </source>
</evidence>
<dbReference type="Gene3D" id="2.30.30.100">
    <property type="match status" value="1"/>
</dbReference>
<dbReference type="Pfam" id="PF12701">
    <property type="entry name" value="LSM14"/>
    <property type="match status" value="1"/>
</dbReference>
<dbReference type="CDD" id="cd01736">
    <property type="entry name" value="LSm14_N"/>
    <property type="match status" value="1"/>
</dbReference>
<name>A0AAF0DCA2_9EURO</name>
<dbReference type="GO" id="GO:0000932">
    <property type="term" value="C:P-body"/>
    <property type="evidence" value="ECO:0007669"/>
    <property type="project" value="TreeGrafter"/>
</dbReference>
<feature type="compositionally biased region" description="Low complexity" evidence="3">
    <location>
        <begin position="349"/>
        <end position="367"/>
    </location>
</feature>
<feature type="compositionally biased region" description="Low complexity" evidence="3">
    <location>
        <begin position="269"/>
        <end position="283"/>
    </location>
</feature>
<evidence type="ECO:0000259" key="5">
    <source>
        <dbReference type="PROSITE" id="PS51513"/>
    </source>
</evidence>
<protein>
    <recommendedName>
        <fullName evidence="10">G2/M phase checkpoint control protein Sum2</fullName>
    </recommendedName>
</protein>
<dbReference type="Proteomes" id="UP001219355">
    <property type="component" value="Chromosome 1"/>
</dbReference>
<evidence type="ECO:0000256" key="3">
    <source>
        <dbReference type="SAM" id="MobiDB-lite"/>
    </source>
</evidence>
<dbReference type="PROSITE" id="PS51513">
    <property type="entry name" value="FFD"/>
    <property type="match status" value="1"/>
</dbReference>
<dbReference type="InterPro" id="IPR019050">
    <property type="entry name" value="FDF_dom"/>
</dbReference>
<feature type="compositionally biased region" description="Basic and acidic residues" evidence="3">
    <location>
        <begin position="509"/>
        <end position="530"/>
    </location>
</feature>
<evidence type="ECO:0000259" key="6">
    <source>
        <dbReference type="PROSITE" id="PS51536"/>
    </source>
</evidence>
<dbReference type="InterPro" id="IPR025761">
    <property type="entry name" value="FFD_box"/>
</dbReference>
<dbReference type="AlphaFoldDB" id="A0AAF0DCA2"/>
<gene>
    <name evidence="8" type="ORF">PRK78_001287</name>
</gene>
<proteinExistence type="predicted"/>
<dbReference type="SMART" id="SM01199">
    <property type="entry name" value="FDF"/>
    <property type="match status" value="1"/>
</dbReference>
<dbReference type="InterPro" id="IPR025762">
    <property type="entry name" value="DFDF"/>
</dbReference>
<feature type="region of interest" description="Disordered" evidence="3">
    <location>
        <begin position="504"/>
        <end position="592"/>
    </location>
</feature>
<feature type="compositionally biased region" description="Polar residues" evidence="3">
    <location>
        <begin position="339"/>
        <end position="348"/>
    </location>
</feature>
<evidence type="ECO:0000313" key="8">
    <source>
        <dbReference type="EMBL" id="WEW55854.1"/>
    </source>
</evidence>
<dbReference type="GO" id="GO:0003729">
    <property type="term" value="F:mRNA binding"/>
    <property type="evidence" value="ECO:0007669"/>
    <property type="project" value="TreeGrafter"/>
</dbReference>
<reference evidence="8" key="1">
    <citation type="submission" date="2023-03" db="EMBL/GenBank/DDBJ databases">
        <title>Emydomyces testavorans Genome Sequence.</title>
        <authorList>
            <person name="Hoyer L."/>
        </authorList>
    </citation>
    <scope>NUCLEOTIDE SEQUENCE</scope>
    <source>
        <strain evidence="8">16-2883</strain>
    </source>
</reference>
<evidence type="ECO:0000313" key="9">
    <source>
        <dbReference type="Proteomes" id="UP001219355"/>
    </source>
</evidence>
<organism evidence="8 9">
    <name type="scientific">Emydomyces testavorans</name>
    <dbReference type="NCBI Taxonomy" id="2070801"/>
    <lineage>
        <taxon>Eukaryota</taxon>
        <taxon>Fungi</taxon>
        <taxon>Dikarya</taxon>
        <taxon>Ascomycota</taxon>
        <taxon>Pezizomycotina</taxon>
        <taxon>Eurotiomycetes</taxon>
        <taxon>Eurotiomycetidae</taxon>
        <taxon>Onygenales</taxon>
        <taxon>Nannizziopsiaceae</taxon>
        <taxon>Emydomyces</taxon>
    </lineage>
</organism>